<proteinExistence type="predicted"/>
<dbReference type="PaxDb" id="4081-Solyc03g116280.2.1"/>
<organism evidence="2">
    <name type="scientific">Solanum lycopersicum</name>
    <name type="common">Tomato</name>
    <name type="synonym">Lycopersicon esculentum</name>
    <dbReference type="NCBI Taxonomy" id="4081"/>
    <lineage>
        <taxon>Eukaryota</taxon>
        <taxon>Viridiplantae</taxon>
        <taxon>Streptophyta</taxon>
        <taxon>Embryophyta</taxon>
        <taxon>Tracheophyta</taxon>
        <taxon>Spermatophyta</taxon>
        <taxon>Magnoliopsida</taxon>
        <taxon>eudicotyledons</taxon>
        <taxon>Gunneridae</taxon>
        <taxon>Pentapetalae</taxon>
        <taxon>asterids</taxon>
        <taxon>lamiids</taxon>
        <taxon>Solanales</taxon>
        <taxon>Solanaceae</taxon>
        <taxon>Solanoideae</taxon>
        <taxon>Solaneae</taxon>
        <taxon>Solanum</taxon>
        <taxon>Solanum subgen. Lycopersicon</taxon>
    </lineage>
</organism>
<dbReference type="OMA" id="SHRIEHK"/>
<name>A0A3Q7FUB2_SOLLC</name>
<dbReference type="SUPFAM" id="SSF51197">
    <property type="entry name" value="Clavaminate synthase-like"/>
    <property type="match status" value="1"/>
</dbReference>
<dbReference type="AlphaFoldDB" id="A0A3Q7FUB2"/>
<protein>
    <recommendedName>
        <fullName evidence="1">Isopenicillin N synthase-like Fe(2+) 2OG dioxygenase domain-containing protein</fullName>
    </recommendedName>
</protein>
<dbReference type="InterPro" id="IPR044861">
    <property type="entry name" value="IPNS-like_FE2OG_OXY"/>
</dbReference>
<evidence type="ECO:0000313" key="2">
    <source>
        <dbReference type="EnsemblPlants" id="Solyc03g116280.3.1"/>
    </source>
</evidence>
<dbReference type="EnsemblPlants" id="Solyc03g116280.3.1">
    <property type="protein sequence ID" value="Solyc03g116280.3.1"/>
    <property type="gene ID" value="Solyc03g116280.3"/>
</dbReference>
<dbReference type="Pfam" id="PF03171">
    <property type="entry name" value="2OG-FeII_Oxy"/>
    <property type="match status" value="1"/>
</dbReference>
<sequence>MKILASSLFSTRMKLKALRFLKMTIAPSKDKLIVNIGDVIQVLSNNKFKSATHRAANPSETDRYSYAFFYNVQGSKWVEPLPQFTEEIGESPKYRGFLFEEYLQLRIKNRSHPPARPEDLIHITHYSISN</sequence>
<reference evidence="2" key="1">
    <citation type="journal article" date="2012" name="Nature">
        <title>The tomato genome sequence provides insights into fleshy fruit evolution.</title>
        <authorList>
            <consortium name="Tomato Genome Consortium"/>
        </authorList>
    </citation>
    <scope>NUCLEOTIDE SEQUENCE [LARGE SCALE GENOMIC DNA]</scope>
    <source>
        <strain evidence="2">cv. Heinz 1706</strain>
    </source>
</reference>
<keyword evidence="3" id="KW-1185">Reference proteome</keyword>
<evidence type="ECO:0000313" key="3">
    <source>
        <dbReference type="Proteomes" id="UP000004994"/>
    </source>
</evidence>
<dbReference type="Proteomes" id="UP000004994">
    <property type="component" value="Chromosome 3"/>
</dbReference>
<dbReference type="InterPro" id="IPR027443">
    <property type="entry name" value="IPNS-like_sf"/>
</dbReference>
<dbReference type="PANTHER" id="PTHR47990">
    <property type="entry name" value="2-OXOGLUTARATE (2OG) AND FE(II)-DEPENDENT OXYGENASE SUPERFAMILY PROTEIN-RELATED"/>
    <property type="match status" value="1"/>
</dbReference>
<dbReference type="InParanoid" id="A0A3Q7FUB2"/>
<accession>A0A3Q7FUB2</accession>
<dbReference type="Gene3D" id="2.60.120.330">
    <property type="entry name" value="B-lactam Antibiotic, Isopenicillin N Synthase, Chain"/>
    <property type="match status" value="1"/>
</dbReference>
<dbReference type="InterPro" id="IPR050231">
    <property type="entry name" value="Iron_ascorbate_oxido_reductase"/>
</dbReference>
<dbReference type="Gramene" id="Solyc03g116280.3.1">
    <property type="protein sequence ID" value="Solyc03g116280.3.1"/>
    <property type="gene ID" value="Solyc03g116280.3"/>
</dbReference>
<feature type="domain" description="Isopenicillin N synthase-like Fe(2+) 2OG dioxygenase" evidence="1">
    <location>
        <begin position="24"/>
        <end position="71"/>
    </location>
</feature>
<reference evidence="2" key="2">
    <citation type="submission" date="2019-01" db="UniProtKB">
        <authorList>
            <consortium name="EnsemblPlants"/>
        </authorList>
    </citation>
    <scope>IDENTIFICATION</scope>
    <source>
        <strain evidence="2">cv. Heinz 1706</strain>
    </source>
</reference>
<evidence type="ECO:0000259" key="1">
    <source>
        <dbReference type="Pfam" id="PF03171"/>
    </source>
</evidence>